<dbReference type="AlphaFoldDB" id="A0AAV5KAW2"/>
<dbReference type="Proteomes" id="UP001054252">
    <property type="component" value="Unassembled WGS sequence"/>
</dbReference>
<evidence type="ECO:0000313" key="1">
    <source>
        <dbReference type="EMBL" id="GKV20770.1"/>
    </source>
</evidence>
<sequence length="57" mass="6111">MLTSLTSSAFPFLDLNLLSQTPFTGLATSAYNSNGLDLDAAVFLFLQPRRFSSAPAL</sequence>
<dbReference type="EMBL" id="BPVZ01000056">
    <property type="protein sequence ID" value="GKV20770.1"/>
    <property type="molecule type" value="Genomic_DNA"/>
</dbReference>
<gene>
    <name evidence="1" type="ORF">SLEP1_g30848</name>
</gene>
<keyword evidence="2" id="KW-1185">Reference proteome</keyword>
<accession>A0AAV5KAW2</accession>
<proteinExistence type="predicted"/>
<name>A0AAV5KAW2_9ROSI</name>
<protein>
    <submittedName>
        <fullName evidence="1">Uncharacterized protein</fullName>
    </submittedName>
</protein>
<comment type="caution">
    <text evidence="1">The sequence shown here is derived from an EMBL/GenBank/DDBJ whole genome shotgun (WGS) entry which is preliminary data.</text>
</comment>
<reference evidence="1 2" key="1">
    <citation type="journal article" date="2021" name="Commun. Biol.">
        <title>The genome of Shorea leprosula (Dipterocarpaceae) highlights the ecological relevance of drought in aseasonal tropical rainforests.</title>
        <authorList>
            <person name="Ng K.K.S."/>
            <person name="Kobayashi M.J."/>
            <person name="Fawcett J.A."/>
            <person name="Hatakeyama M."/>
            <person name="Paape T."/>
            <person name="Ng C.H."/>
            <person name="Ang C.C."/>
            <person name="Tnah L.H."/>
            <person name="Lee C.T."/>
            <person name="Nishiyama T."/>
            <person name="Sese J."/>
            <person name="O'Brien M.J."/>
            <person name="Copetti D."/>
            <person name="Mohd Noor M.I."/>
            <person name="Ong R.C."/>
            <person name="Putra M."/>
            <person name="Sireger I.Z."/>
            <person name="Indrioko S."/>
            <person name="Kosugi Y."/>
            <person name="Izuno A."/>
            <person name="Isagi Y."/>
            <person name="Lee S.L."/>
            <person name="Shimizu K.K."/>
        </authorList>
    </citation>
    <scope>NUCLEOTIDE SEQUENCE [LARGE SCALE GENOMIC DNA]</scope>
    <source>
        <strain evidence="1">214</strain>
    </source>
</reference>
<organism evidence="1 2">
    <name type="scientific">Rubroshorea leprosula</name>
    <dbReference type="NCBI Taxonomy" id="152421"/>
    <lineage>
        <taxon>Eukaryota</taxon>
        <taxon>Viridiplantae</taxon>
        <taxon>Streptophyta</taxon>
        <taxon>Embryophyta</taxon>
        <taxon>Tracheophyta</taxon>
        <taxon>Spermatophyta</taxon>
        <taxon>Magnoliopsida</taxon>
        <taxon>eudicotyledons</taxon>
        <taxon>Gunneridae</taxon>
        <taxon>Pentapetalae</taxon>
        <taxon>rosids</taxon>
        <taxon>malvids</taxon>
        <taxon>Malvales</taxon>
        <taxon>Dipterocarpaceae</taxon>
        <taxon>Rubroshorea</taxon>
    </lineage>
</organism>
<evidence type="ECO:0000313" key="2">
    <source>
        <dbReference type="Proteomes" id="UP001054252"/>
    </source>
</evidence>